<dbReference type="AlphaFoldDB" id="A0A9D6HR67"/>
<organism evidence="1 2">
    <name type="scientific">Candidatus Sungiibacteriota bacterium</name>
    <dbReference type="NCBI Taxonomy" id="2750080"/>
    <lineage>
        <taxon>Bacteria</taxon>
        <taxon>Candidatus Sungiibacteriota</taxon>
    </lineage>
</organism>
<dbReference type="InterPro" id="IPR010662">
    <property type="entry name" value="RBBP9/YdeN"/>
</dbReference>
<accession>A0A9D6HR67</accession>
<dbReference type="GO" id="GO:0016787">
    <property type="term" value="F:hydrolase activity"/>
    <property type="evidence" value="ECO:0007669"/>
    <property type="project" value="UniProtKB-KW"/>
</dbReference>
<dbReference type="PANTHER" id="PTHR15394">
    <property type="entry name" value="SERINE HYDROLASE RBBP9"/>
    <property type="match status" value="1"/>
</dbReference>
<gene>
    <name evidence="1" type="ORF">HYT38_02750</name>
</gene>
<dbReference type="EMBL" id="JACOYY010000075">
    <property type="protein sequence ID" value="MBI2052564.1"/>
    <property type="molecule type" value="Genomic_DNA"/>
</dbReference>
<dbReference type="Gene3D" id="3.40.50.1820">
    <property type="entry name" value="alpha/beta hydrolase"/>
    <property type="match status" value="1"/>
</dbReference>
<dbReference type="Proteomes" id="UP000786662">
    <property type="component" value="Unassembled WGS sequence"/>
</dbReference>
<dbReference type="PANTHER" id="PTHR15394:SF3">
    <property type="entry name" value="SERINE HYDROLASE RBBP9"/>
    <property type="match status" value="1"/>
</dbReference>
<comment type="caution">
    <text evidence="1">The sequence shown here is derived from an EMBL/GenBank/DDBJ whole genome shotgun (WGS) entry which is preliminary data.</text>
</comment>
<dbReference type="InterPro" id="IPR029058">
    <property type="entry name" value="AB_hydrolase_fold"/>
</dbReference>
<dbReference type="Pfam" id="PF06821">
    <property type="entry name" value="Ser_hydrolase"/>
    <property type="match status" value="1"/>
</dbReference>
<evidence type="ECO:0000313" key="2">
    <source>
        <dbReference type="Proteomes" id="UP000786662"/>
    </source>
</evidence>
<protein>
    <submittedName>
        <fullName evidence="1">Serine hydrolase family protein</fullName>
    </submittedName>
</protein>
<keyword evidence="1" id="KW-0378">Hydrolase</keyword>
<dbReference type="SUPFAM" id="SSF53474">
    <property type="entry name" value="alpha/beta-Hydrolases"/>
    <property type="match status" value="1"/>
</dbReference>
<proteinExistence type="predicted"/>
<sequence>MKRVFIVHGYDATPNDNWFPWLKKELTTKGFQVEVPQMPGASQPTLDKWLTYLQQIVGECDENTFLVGHSLGTITILRFLEALPKDQKAGGIVLVSGFSESLGFEPLKTFTKKPLEYEKIKKSVKEIIAIHSTDDPSVPYRFSEIIRDKLNAELVTLHGAGHINWKSKYFELPPALNTILKMSGLK</sequence>
<name>A0A9D6HR67_9BACT</name>
<evidence type="ECO:0000313" key="1">
    <source>
        <dbReference type="EMBL" id="MBI2052564.1"/>
    </source>
</evidence>
<reference evidence="1" key="1">
    <citation type="submission" date="2020-07" db="EMBL/GenBank/DDBJ databases">
        <title>Huge and variable diversity of episymbiotic CPR bacteria and DPANN archaea in groundwater ecosystems.</title>
        <authorList>
            <person name="He C.Y."/>
            <person name="Keren R."/>
            <person name="Whittaker M."/>
            <person name="Farag I.F."/>
            <person name="Doudna J."/>
            <person name="Cate J.H.D."/>
            <person name="Banfield J.F."/>
        </authorList>
    </citation>
    <scope>NUCLEOTIDE SEQUENCE</scope>
    <source>
        <strain evidence="1">NC_groundwater_191_Ag_S-0.1um_45_8</strain>
    </source>
</reference>